<dbReference type="PANTHER" id="PTHR12242:SF38">
    <property type="entry name" value="TRANSMEMBRANE PROTEIN"/>
    <property type="match status" value="1"/>
</dbReference>
<feature type="transmembrane region" description="Helical" evidence="1">
    <location>
        <begin position="182"/>
        <end position="211"/>
    </location>
</feature>
<feature type="non-terminal residue" evidence="2">
    <location>
        <position position="366"/>
    </location>
</feature>
<evidence type="ECO:0000313" key="3">
    <source>
        <dbReference type="Proteomes" id="UP000316621"/>
    </source>
</evidence>
<feature type="transmembrane region" description="Helical" evidence="1">
    <location>
        <begin position="217"/>
        <end position="238"/>
    </location>
</feature>
<keyword evidence="1" id="KW-0812">Transmembrane</keyword>
<dbReference type="PANTHER" id="PTHR12242">
    <property type="entry name" value="OS02G0130600 PROTEIN-RELATED"/>
    <property type="match status" value="1"/>
</dbReference>
<reference evidence="2 3" key="1">
    <citation type="journal article" date="2018" name="Science">
        <title>The opium poppy genome and morphinan production.</title>
        <authorList>
            <person name="Guo L."/>
            <person name="Winzer T."/>
            <person name="Yang X."/>
            <person name="Li Y."/>
            <person name="Ning Z."/>
            <person name="He Z."/>
            <person name="Teodor R."/>
            <person name="Lu Y."/>
            <person name="Bowser T.A."/>
            <person name="Graham I.A."/>
            <person name="Ye K."/>
        </authorList>
    </citation>
    <scope>NUCLEOTIDE SEQUENCE [LARGE SCALE GENOMIC DNA]</scope>
    <source>
        <strain evidence="3">cv. HN1</strain>
        <tissue evidence="2">Leaves</tissue>
    </source>
</reference>
<dbReference type="STRING" id="3469.A0A4Y7IM05"/>
<keyword evidence="1" id="KW-1133">Transmembrane helix</keyword>
<dbReference type="AlphaFoldDB" id="A0A4Y7IM05"/>
<accession>A0A4Y7IM05</accession>
<evidence type="ECO:0000313" key="2">
    <source>
        <dbReference type="EMBL" id="RZC48761.1"/>
    </source>
</evidence>
<gene>
    <name evidence="2" type="ORF">C5167_017187</name>
</gene>
<feature type="transmembrane region" description="Helical" evidence="1">
    <location>
        <begin position="64"/>
        <end position="92"/>
    </location>
</feature>
<keyword evidence="3" id="KW-1185">Reference proteome</keyword>
<evidence type="ECO:0000256" key="1">
    <source>
        <dbReference type="SAM" id="Phobius"/>
    </source>
</evidence>
<dbReference type="EMBL" id="CM010716">
    <property type="protein sequence ID" value="RZC48761.1"/>
    <property type="molecule type" value="Genomic_DNA"/>
</dbReference>
<protein>
    <submittedName>
        <fullName evidence="2">Uncharacterized protein</fullName>
    </submittedName>
</protein>
<dbReference type="Gramene" id="RZC48761">
    <property type="protein sequence ID" value="RZC48761"/>
    <property type="gene ID" value="C5167_017187"/>
</dbReference>
<feature type="transmembrane region" description="Helical" evidence="1">
    <location>
        <begin position="12"/>
        <end position="37"/>
    </location>
</feature>
<sequence>MSNLENESGFNYWFQWQVPVCALIIIIPPIISLVLIYKSRKSPLNVYDLWVPCWKNLNPIWMLIYRASVVFIMSCFLSVVINIHGAFAFYFYTQLKFSCRRLCQCPLVDFRLGTIFSAQGCWVYLKTSKAENEEGSEFLKREGDETESNAKASSGLKKGLNKLMKTHHDCIGSKRNARFGGYLMLTVYQTSAGAVLLTDIVFWCILVPFLTADTFRVTRYMACMHSLNFVFFLLDVALNKLPFHSFGLVYFLIWSGAYTVFQWILHACGGLILSSSSQLRGHLFGRTCGNVNMLRVALVQLARSETVVCGYLLNSVFQNPIWGRQSMSATPHKKDPGLGLGNLLLKGFVPTLADPRAIQEEIRWKE</sequence>
<feature type="transmembrane region" description="Helical" evidence="1">
    <location>
        <begin position="245"/>
        <end position="265"/>
    </location>
</feature>
<dbReference type="GO" id="GO:0016020">
    <property type="term" value="C:membrane"/>
    <property type="evidence" value="ECO:0007669"/>
    <property type="project" value="TreeGrafter"/>
</dbReference>
<keyword evidence="1" id="KW-0472">Membrane</keyword>
<dbReference type="Proteomes" id="UP000316621">
    <property type="component" value="Chromosome 2"/>
</dbReference>
<organism evidence="2 3">
    <name type="scientific">Papaver somniferum</name>
    <name type="common">Opium poppy</name>
    <dbReference type="NCBI Taxonomy" id="3469"/>
    <lineage>
        <taxon>Eukaryota</taxon>
        <taxon>Viridiplantae</taxon>
        <taxon>Streptophyta</taxon>
        <taxon>Embryophyta</taxon>
        <taxon>Tracheophyta</taxon>
        <taxon>Spermatophyta</taxon>
        <taxon>Magnoliopsida</taxon>
        <taxon>Ranunculales</taxon>
        <taxon>Papaveraceae</taxon>
        <taxon>Papaveroideae</taxon>
        <taxon>Papaver</taxon>
    </lineage>
</organism>
<name>A0A4Y7IM05_PAPSO</name>
<proteinExistence type="predicted"/>